<dbReference type="RefSeq" id="WP_309309130.1">
    <property type="nucleotide sequence ID" value="NZ_CP133594.1"/>
</dbReference>
<dbReference type="KEGG" id="mmav:RE476_04080"/>
<proteinExistence type="predicted"/>
<gene>
    <name evidence="1" type="ORF">RE476_04080</name>
</gene>
<evidence type="ECO:0000313" key="2">
    <source>
        <dbReference type="Proteomes" id="UP001183006"/>
    </source>
</evidence>
<sequence length="42" mass="5051">MERKYVHANGILYIGKEANNIDEEELELQRAQTFIEKKLMRK</sequence>
<dbReference type="GeneID" id="84229291"/>
<organism evidence="1 2">
    <name type="scientific">Methanolobus mangrovi</name>
    <dbReference type="NCBI Taxonomy" id="3072977"/>
    <lineage>
        <taxon>Archaea</taxon>
        <taxon>Methanobacteriati</taxon>
        <taxon>Methanobacteriota</taxon>
        <taxon>Stenosarchaea group</taxon>
        <taxon>Methanomicrobia</taxon>
        <taxon>Methanosarcinales</taxon>
        <taxon>Methanosarcinaceae</taxon>
        <taxon>Methanolobus</taxon>
    </lineage>
</organism>
<name>A0AA51YJU6_9EURY</name>
<dbReference type="Proteomes" id="UP001183006">
    <property type="component" value="Chromosome"/>
</dbReference>
<dbReference type="AlphaFoldDB" id="A0AA51YJU6"/>
<reference evidence="1" key="1">
    <citation type="submission" date="2023-08" db="EMBL/GenBank/DDBJ databases">
        <title>Methanolobus mangrovi sp. nov. and Methanolobus sediminis sp. nov, two novel methylotrophic methanogens isolated from mangrove sediments in China.</title>
        <authorList>
            <person name="Zhou J."/>
        </authorList>
    </citation>
    <scope>NUCLEOTIDE SEQUENCE</scope>
    <source>
        <strain evidence="1">FTZ2</strain>
    </source>
</reference>
<dbReference type="EMBL" id="CP133594">
    <property type="protein sequence ID" value="WMW23015.1"/>
    <property type="molecule type" value="Genomic_DNA"/>
</dbReference>
<accession>A0AA51YJU6</accession>
<evidence type="ECO:0000313" key="1">
    <source>
        <dbReference type="EMBL" id="WMW23015.1"/>
    </source>
</evidence>
<protein>
    <submittedName>
        <fullName evidence="1">Uncharacterized protein</fullName>
    </submittedName>
</protein>
<keyword evidence="2" id="KW-1185">Reference proteome</keyword>